<evidence type="ECO:0000313" key="1">
    <source>
        <dbReference type="EMBL" id="QQG66354.1"/>
    </source>
</evidence>
<dbReference type="RefSeq" id="WP_199262435.1">
    <property type="nucleotide sequence ID" value="NZ_CP054140.1"/>
</dbReference>
<keyword evidence="2" id="KW-1185">Reference proteome</keyword>
<sequence length="397" mass="43459">MSKKWLDTPCLRAKPAAVDRESSIISGIKVCSEGEAKGHGVCLDSEFIETVRQQGAAAKRGVKARFGHPNMCSESLGTFIGRFKNFSSGTTVREDGSVAVCCFADLHLSLTAREAPAGDLYAYVISMAENEADMFGTSVVFSQGNRYRRNEKGEKVYPRLKDGRLNDEFDRVGGPDFVECKNLIACDCVDDPAANDGLFSADAGATVAGRITEFLDLHPHVFQILENNPEVIEALAGYGDKFDEFFTRYRAYRAKQKQEHGPMKEEKTTTADPQIQQTETLNAVDGVAGELLAAEPLIDVKAEVAAALKADRQRQADIRDLGRRFGFDADAEIFANSDKSLSDFQTHILAKSPDAWKASLAIKNPAQQETESDSRELAEGSAVVAKIKEKRKARFGN</sequence>
<protein>
    <submittedName>
        <fullName evidence="1">Uncharacterized protein</fullName>
    </submittedName>
</protein>
<name>A0A7T5VEM2_9BACT</name>
<reference evidence="1 2" key="1">
    <citation type="submission" date="2020-05" db="EMBL/GenBank/DDBJ databases">
        <title>Complete genome of Desulfobulbus oligotrophicus.</title>
        <authorList>
            <person name="Podar M."/>
        </authorList>
    </citation>
    <scope>NUCLEOTIDE SEQUENCE [LARGE SCALE GENOMIC DNA]</scope>
    <source>
        <strain evidence="1 2">Prop6</strain>
    </source>
</reference>
<dbReference type="Proteomes" id="UP000596092">
    <property type="component" value="Chromosome"/>
</dbReference>
<organism evidence="1 2">
    <name type="scientific">Desulfobulbus oligotrophicus</name>
    <dbReference type="NCBI Taxonomy" id="1909699"/>
    <lineage>
        <taxon>Bacteria</taxon>
        <taxon>Pseudomonadati</taxon>
        <taxon>Thermodesulfobacteriota</taxon>
        <taxon>Desulfobulbia</taxon>
        <taxon>Desulfobulbales</taxon>
        <taxon>Desulfobulbaceae</taxon>
        <taxon>Desulfobulbus</taxon>
    </lineage>
</organism>
<dbReference type="AlphaFoldDB" id="A0A7T5VEM2"/>
<gene>
    <name evidence="1" type="ORF">HP555_10985</name>
</gene>
<dbReference type="KEGG" id="dog:HP555_10985"/>
<accession>A0A7T5VEM2</accession>
<evidence type="ECO:0000313" key="2">
    <source>
        <dbReference type="Proteomes" id="UP000596092"/>
    </source>
</evidence>
<dbReference type="EMBL" id="CP054140">
    <property type="protein sequence ID" value="QQG66354.1"/>
    <property type="molecule type" value="Genomic_DNA"/>
</dbReference>
<proteinExistence type="predicted"/>